<dbReference type="SUPFAM" id="SSF52058">
    <property type="entry name" value="L domain-like"/>
    <property type="match status" value="1"/>
</dbReference>
<accession>A0A5B6VGR2</accession>
<dbReference type="EMBL" id="SMMG02000006">
    <property type="protein sequence ID" value="KAA3468410.1"/>
    <property type="molecule type" value="Genomic_DNA"/>
</dbReference>
<keyword evidence="7" id="KW-0067">ATP-binding</keyword>
<keyword evidence="9" id="KW-0560">Oxidoreductase</keyword>
<dbReference type="FunFam" id="1.10.10.10:FF:000322">
    <property type="entry name" value="Probable disease resistance protein At1g63360"/>
    <property type="match status" value="1"/>
</dbReference>
<dbReference type="InterPro" id="IPR050905">
    <property type="entry name" value="Plant_NBS-LRR"/>
</dbReference>
<evidence type="ECO:0000259" key="12">
    <source>
        <dbReference type="PROSITE" id="PS51790"/>
    </source>
</evidence>
<dbReference type="Pfam" id="PF00931">
    <property type="entry name" value="NB-ARC"/>
    <property type="match status" value="1"/>
</dbReference>
<gene>
    <name evidence="13" type="ORF">EPI10_014306</name>
</gene>
<dbReference type="InterPro" id="IPR058922">
    <property type="entry name" value="WHD_DRP"/>
</dbReference>
<dbReference type="PANTHER" id="PTHR33463">
    <property type="entry name" value="NB-ARC DOMAIN-CONTAINING PROTEIN-RELATED"/>
    <property type="match status" value="1"/>
</dbReference>
<evidence type="ECO:0000256" key="5">
    <source>
        <dbReference type="ARBA" id="ARBA00022741"/>
    </source>
</evidence>
<evidence type="ECO:0000256" key="7">
    <source>
        <dbReference type="ARBA" id="ARBA00022840"/>
    </source>
</evidence>
<dbReference type="AlphaFoldDB" id="A0A5B6VGR2"/>
<comment type="cofactor">
    <cofactor evidence="1">
        <name>Zn(2+)</name>
        <dbReference type="ChEBI" id="CHEBI:29105"/>
    </cofactor>
</comment>
<dbReference type="Gene3D" id="3.80.10.10">
    <property type="entry name" value="Ribonuclease Inhibitor"/>
    <property type="match status" value="2"/>
</dbReference>
<organism evidence="13 14">
    <name type="scientific">Gossypium australe</name>
    <dbReference type="NCBI Taxonomy" id="47621"/>
    <lineage>
        <taxon>Eukaryota</taxon>
        <taxon>Viridiplantae</taxon>
        <taxon>Streptophyta</taxon>
        <taxon>Embryophyta</taxon>
        <taxon>Tracheophyta</taxon>
        <taxon>Spermatophyta</taxon>
        <taxon>Magnoliopsida</taxon>
        <taxon>eudicotyledons</taxon>
        <taxon>Gunneridae</taxon>
        <taxon>Pentapetalae</taxon>
        <taxon>rosids</taxon>
        <taxon>malvids</taxon>
        <taxon>Malvales</taxon>
        <taxon>Malvaceae</taxon>
        <taxon>Malvoideae</taxon>
        <taxon>Gossypium</taxon>
    </lineage>
</organism>
<protein>
    <submittedName>
        <fullName evidence="13">Disease resistance protein</fullName>
    </submittedName>
</protein>
<dbReference type="SUPFAM" id="SSF52540">
    <property type="entry name" value="P-loop containing nucleoside triphosphate hydrolases"/>
    <property type="match status" value="1"/>
</dbReference>
<name>A0A5B6VGR2_9ROSI</name>
<dbReference type="InterPro" id="IPR011057">
    <property type="entry name" value="Mss4-like_sf"/>
</dbReference>
<evidence type="ECO:0000256" key="10">
    <source>
        <dbReference type="ARBA" id="ARBA00023284"/>
    </source>
</evidence>
<dbReference type="PRINTS" id="PR00364">
    <property type="entry name" value="DISEASERSIST"/>
</dbReference>
<reference evidence="14" key="1">
    <citation type="journal article" date="2019" name="Plant Biotechnol. J.">
        <title>Genome sequencing of the Australian wild diploid species Gossypium australe highlights disease resistance and delayed gland morphogenesis.</title>
        <authorList>
            <person name="Cai Y."/>
            <person name="Cai X."/>
            <person name="Wang Q."/>
            <person name="Wang P."/>
            <person name="Zhang Y."/>
            <person name="Cai C."/>
            <person name="Xu Y."/>
            <person name="Wang K."/>
            <person name="Zhou Z."/>
            <person name="Wang C."/>
            <person name="Geng S."/>
            <person name="Li B."/>
            <person name="Dong Q."/>
            <person name="Hou Y."/>
            <person name="Wang H."/>
            <person name="Ai P."/>
            <person name="Liu Z."/>
            <person name="Yi F."/>
            <person name="Sun M."/>
            <person name="An G."/>
            <person name="Cheng J."/>
            <person name="Zhang Y."/>
            <person name="Shi Q."/>
            <person name="Xie Y."/>
            <person name="Shi X."/>
            <person name="Chang Y."/>
            <person name="Huang F."/>
            <person name="Chen Y."/>
            <person name="Hong S."/>
            <person name="Mi L."/>
            <person name="Sun Q."/>
            <person name="Zhang L."/>
            <person name="Zhou B."/>
            <person name="Peng R."/>
            <person name="Zhang X."/>
            <person name="Liu F."/>
        </authorList>
    </citation>
    <scope>NUCLEOTIDE SEQUENCE [LARGE SCALE GENOMIC DNA]</scope>
    <source>
        <strain evidence="14">cv. PA1801</strain>
    </source>
</reference>
<evidence type="ECO:0000256" key="9">
    <source>
        <dbReference type="ARBA" id="ARBA00023002"/>
    </source>
</evidence>
<dbReference type="InterPro" id="IPR002579">
    <property type="entry name" value="Met_Sox_Rdtase_MsrB_dom"/>
</dbReference>
<dbReference type="Gene3D" id="3.40.50.300">
    <property type="entry name" value="P-loop containing nucleotide triphosphate hydrolases"/>
    <property type="match status" value="1"/>
</dbReference>
<dbReference type="NCBIfam" id="TIGR00357">
    <property type="entry name" value="peptide-methionine (R)-S-oxide reductase MsrB"/>
    <property type="match status" value="1"/>
</dbReference>
<keyword evidence="14" id="KW-1185">Reference proteome</keyword>
<dbReference type="InterPro" id="IPR027417">
    <property type="entry name" value="P-loop_NTPase"/>
</dbReference>
<evidence type="ECO:0000256" key="11">
    <source>
        <dbReference type="SAM" id="MobiDB-lite"/>
    </source>
</evidence>
<dbReference type="InterPro" id="IPR042197">
    <property type="entry name" value="Apaf_helical"/>
</dbReference>
<evidence type="ECO:0000313" key="14">
    <source>
        <dbReference type="Proteomes" id="UP000325315"/>
    </source>
</evidence>
<feature type="domain" description="MsrB" evidence="12">
    <location>
        <begin position="1111"/>
        <end position="1268"/>
    </location>
</feature>
<dbReference type="InterPro" id="IPR032675">
    <property type="entry name" value="LRR_dom_sf"/>
</dbReference>
<sequence length="1268" mass="143487">MDRLRTDMHEACLKIDKECRVLTVHGSADEIISVEDALEFAKIVIFDAGLYTMEVLGPTLEIVHLMLDPIAKYFKYHSGVKKYMMILHKKLEELKCRKDDIESRLNIDLLQSGKTVKKEVQLWLDSACKIISQVDSLSKEVREMKYLPRARLGKKITVTIKVVDEHHRKGDFADRLVIDAPTGNKVMLPTMELVGKSTARRNMEQLWDCLMDDSCRKIGVYGMGGVGKTTMIKLIHNRLLEETNKFDHVIWVSVSKFASVTQLQDKLARAIGVCMPENESEMVKAAKLFAVIRTMKNCVLIFDDVWEAFQLEDVGIPEPGADNKSKFVLTTRLADVCLRMGCKQIKAELLSEEEAWNLFVEKAGLDVISPHIKPIAKEVAKQCACLPLAIVTIARSLKGVTESCEWRNALEELRDSTRGHHDMRRVLEQLKFSYNHLDDEKHRNCLLYCALYPEDFGIRRKELIERLIAGGVIDRMCSRRAAFDKGHAMLNKLEKACLLECVMNKSEDNKQVKMHDLVRDMVIHVNGISSRLMVKSGMHLREIPDGNYWTEDLEMVSLMHNYISGIPSDVSPMCTRISTLLLASNHCLTMIPDPFFMHMATLEVLDLSDTSIEALPNSISKLGKLSALLLRRCAKLRLVPSLEKLILLRKLDLCHAGIKEIPQGLEMLINLRYLNLHTPYLEFLPCGVLSKLLNLQVLITFGASKTSKVKGDEVASLRKLETFSGQFYNIHEFNIFVHSISTRGREPDMYFIQVGEYHTVTLEEEPESFGKHVKLVKCFIGRGDDELVLPNGIQSLDIHDCHGVASLCDISSLNNATNLRSLEISKCDDVKYAFRASSSTRFRSLESLRLIDLLNFVSLSYKAGAAALPNEMFSNLKSFRIHRCPNIKRLFTPGLLLQLHSLSVIEVTFCPQMKDIIAEDNDESIENHSIDMKKTTNHPMLRHLVLCELPKLKSIYTQTLHCDSLQVIEVFGCPRLNRIPFSPSPVPSNLDKILATKEWWESLEWDQPNAKTAFQPYFKNCIPTKLKFRNSPKSKAFSVLNKLRKVPFSVQSMGSSASSQRPENNNAVQGQKQCSSVIRLRLNSKYTKGKSDINGASLAETATVDYTSLSDEEWKKRLTPEQFYITRQNGTERAFTGYVPSARRICTGSLVQCLNCLSSIFIACSRMPPNTLEYWNTKTPGTYHCICCDTPLFESLTKFDSGTGWPSYYQPIGKNVQSKLDLSIIFMPREEVLCATCGAHLGHVFDDGPPPTGKRYCINSASLKLKPE</sequence>
<dbReference type="GO" id="GO:0006952">
    <property type="term" value="P:defense response"/>
    <property type="evidence" value="ECO:0007669"/>
    <property type="project" value="UniProtKB-KW"/>
</dbReference>
<proteinExistence type="inferred from homology"/>
<feature type="region of interest" description="Disordered" evidence="11">
    <location>
        <begin position="1053"/>
        <end position="1072"/>
    </location>
</feature>
<evidence type="ECO:0000256" key="3">
    <source>
        <dbReference type="ARBA" id="ARBA00008894"/>
    </source>
</evidence>
<comment type="caution">
    <text evidence="13">The sequence shown here is derived from an EMBL/GenBank/DDBJ whole genome shotgun (WGS) entry which is preliminary data.</text>
</comment>
<dbReference type="Pfam" id="PF13855">
    <property type="entry name" value="LRR_8"/>
    <property type="match status" value="1"/>
</dbReference>
<keyword evidence="10" id="KW-0676">Redox-active center</keyword>
<dbReference type="GO" id="GO:0033743">
    <property type="term" value="F:peptide-methionine (R)-S-oxide reductase activity"/>
    <property type="evidence" value="ECO:0007669"/>
    <property type="project" value="InterPro"/>
</dbReference>
<dbReference type="SMART" id="SM00382">
    <property type="entry name" value="AAA"/>
    <property type="match status" value="1"/>
</dbReference>
<evidence type="ECO:0000256" key="2">
    <source>
        <dbReference type="ARBA" id="ARBA00007174"/>
    </source>
</evidence>
<dbReference type="GO" id="GO:0043531">
    <property type="term" value="F:ADP binding"/>
    <property type="evidence" value="ECO:0007669"/>
    <property type="project" value="InterPro"/>
</dbReference>
<keyword evidence="5" id="KW-0547">Nucleotide-binding</keyword>
<keyword evidence="6" id="KW-0611">Plant defense</keyword>
<evidence type="ECO:0000256" key="8">
    <source>
        <dbReference type="ARBA" id="ARBA00022982"/>
    </source>
</evidence>
<dbReference type="InterPro" id="IPR003593">
    <property type="entry name" value="AAA+_ATPase"/>
</dbReference>
<dbReference type="OrthoDB" id="1926275at2759"/>
<dbReference type="SUPFAM" id="SSF51316">
    <property type="entry name" value="Mss4-like"/>
    <property type="match status" value="2"/>
</dbReference>
<dbReference type="GO" id="GO:0005524">
    <property type="term" value="F:ATP binding"/>
    <property type="evidence" value="ECO:0007669"/>
    <property type="project" value="UniProtKB-KW"/>
</dbReference>
<dbReference type="GO" id="GO:0006979">
    <property type="term" value="P:response to oxidative stress"/>
    <property type="evidence" value="ECO:0007669"/>
    <property type="project" value="UniProtKB-ARBA"/>
</dbReference>
<dbReference type="FunFam" id="3.40.50.300:FF:001091">
    <property type="entry name" value="Probable disease resistance protein At1g61300"/>
    <property type="match status" value="1"/>
</dbReference>
<comment type="similarity">
    <text evidence="2">Belongs to the MsrB Met sulfoxide reductase family.</text>
</comment>
<dbReference type="Proteomes" id="UP000325315">
    <property type="component" value="Unassembled WGS sequence"/>
</dbReference>
<evidence type="ECO:0000256" key="6">
    <source>
        <dbReference type="ARBA" id="ARBA00022821"/>
    </source>
</evidence>
<dbReference type="InterPro" id="IPR002182">
    <property type="entry name" value="NB-ARC"/>
</dbReference>
<dbReference type="InterPro" id="IPR057135">
    <property type="entry name" value="At4g27190-like_LRR"/>
</dbReference>
<dbReference type="Pfam" id="PF01641">
    <property type="entry name" value="SelR"/>
    <property type="match status" value="1"/>
</dbReference>
<keyword evidence="8" id="KW-0813">Transport</keyword>
<evidence type="ECO:0000256" key="4">
    <source>
        <dbReference type="ARBA" id="ARBA00022737"/>
    </source>
</evidence>
<feature type="compositionally biased region" description="Polar residues" evidence="11">
    <location>
        <begin position="1060"/>
        <end position="1072"/>
    </location>
</feature>
<evidence type="ECO:0000313" key="13">
    <source>
        <dbReference type="EMBL" id="KAA3468410.1"/>
    </source>
</evidence>
<dbReference type="PANTHER" id="PTHR33463:SF212">
    <property type="entry name" value="AND NB-ARC DOMAINS-CONTAINING DISEASE RESISTANCE PROTEIN, PUTATIVE-RELATED"/>
    <property type="match status" value="1"/>
</dbReference>
<dbReference type="Gene3D" id="1.10.8.430">
    <property type="entry name" value="Helical domain of apoptotic protease-activating factors"/>
    <property type="match status" value="1"/>
</dbReference>
<evidence type="ECO:0000256" key="1">
    <source>
        <dbReference type="ARBA" id="ARBA00001947"/>
    </source>
</evidence>
<comment type="similarity">
    <text evidence="3">Belongs to the disease resistance NB-LRR family.</text>
</comment>
<dbReference type="InterPro" id="IPR001611">
    <property type="entry name" value="Leu-rich_rpt"/>
</dbReference>
<dbReference type="Pfam" id="PF23559">
    <property type="entry name" value="WHD_DRP"/>
    <property type="match status" value="1"/>
</dbReference>
<dbReference type="Gene3D" id="2.170.150.20">
    <property type="entry name" value="Peptide methionine sulfoxide reductase"/>
    <property type="match status" value="1"/>
</dbReference>
<keyword evidence="8" id="KW-0249">Electron transport</keyword>
<dbReference type="Pfam" id="PF23247">
    <property type="entry name" value="LRR_RPS2"/>
    <property type="match status" value="1"/>
</dbReference>
<dbReference type="PROSITE" id="PS51790">
    <property type="entry name" value="MSRB"/>
    <property type="match status" value="1"/>
</dbReference>
<keyword evidence="4" id="KW-0677">Repeat</keyword>